<accession>A0A0G1HDJ8</accession>
<evidence type="ECO:0000313" key="3">
    <source>
        <dbReference type="Proteomes" id="UP000034128"/>
    </source>
</evidence>
<sequence length="213" mass="23675">MDFPITEVTATLTLVLPILAGLYSFWAESRKDGFDQEASFDLVFSGMLFSLFITLIYSVVSTRGFSFAQLNLNPFSLLFGFVLGVSFFALTKGWSVYRVLDELAISMVLGSAFWVLLTNLRVGIKPFYVIAPVLLFVIAYFLTKYRELVAKSGLLYCVVALLFCLAAGAAYKNFTADLIFIAALFTLTLVILVARIKVLYGKLKVRDHTAHNA</sequence>
<dbReference type="AlphaFoldDB" id="A0A0G1HDJ8"/>
<feature type="transmembrane region" description="Helical" evidence="1">
    <location>
        <begin position="103"/>
        <end position="120"/>
    </location>
</feature>
<dbReference type="EMBL" id="LCIA01000005">
    <property type="protein sequence ID" value="KKT45461.1"/>
    <property type="molecule type" value="Genomic_DNA"/>
</dbReference>
<keyword evidence="1" id="KW-0472">Membrane</keyword>
<gene>
    <name evidence="2" type="ORF">UW36_C0005G0040</name>
</gene>
<dbReference type="STRING" id="1619110.UW36_C0005G0040"/>
<evidence type="ECO:0000313" key="2">
    <source>
        <dbReference type="EMBL" id="KKT45461.1"/>
    </source>
</evidence>
<feature type="transmembrane region" description="Helical" evidence="1">
    <location>
        <begin position="6"/>
        <end position="26"/>
    </location>
</feature>
<name>A0A0G1HDJ8_UNCKA</name>
<proteinExistence type="predicted"/>
<protein>
    <submittedName>
        <fullName evidence="2">Uncharacterized protein</fullName>
    </submittedName>
</protein>
<keyword evidence="1" id="KW-0812">Transmembrane</keyword>
<feature type="transmembrane region" description="Helical" evidence="1">
    <location>
        <begin position="72"/>
        <end position="91"/>
    </location>
</feature>
<reference evidence="2 3" key="1">
    <citation type="journal article" date="2015" name="Nature">
        <title>rRNA introns, odd ribosomes, and small enigmatic genomes across a large radiation of phyla.</title>
        <authorList>
            <person name="Brown C.T."/>
            <person name="Hug L.A."/>
            <person name="Thomas B.C."/>
            <person name="Sharon I."/>
            <person name="Castelle C.J."/>
            <person name="Singh A."/>
            <person name="Wilkins M.J."/>
            <person name="Williams K.H."/>
            <person name="Banfield J.F."/>
        </authorList>
    </citation>
    <scope>NUCLEOTIDE SEQUENCE [LARGE SCALE GENOMIC DNA]</scope>
</reference>
<dbReference type="Proteomes" id="UP000034128">
    <property type="component" value="Unassembled WGS sequence"/>
</dbReference>
<feature type="transmembrane region" description="Helical" evidence="1">
    <location>
        <begin position="38"/>
        <end position="60"/>
    </location>
</feature>
<feature type="transmembrane region" description="Helical" evidence="1">
    <location>
        <begin position="154"/>
        <end position="172"/>
    </location>
</feature>
<feature type="transmembrane region" description="Helical" evidence="1">
    <location>
        <begin position="126"/>
        <end position="142"/>
    </location>
</feature>
<comment type="caution">
    <text evidence="2">The sequence shown here is derived from an EMBL/GenBank/DDBJ whole genome shotgun (WGS) entry which is preliminary data.</text>
</comment>
<feature type="transmembrane region" description="Helical" evidence="1">
    <location>
        <begin position="178"/>
        <end position="196"/>
    </location>
</feature>
<keyword evidence="1" id="KW-1133">Transmembrane helix</keyword>
<organism evidence="2 3">
    <name type="scientific">candidate division WWE3 bacterium GW2011_GWA2_44_16</name>
    <dbReference type="NCBI Taxonomy" id="1619110"/>
    <lineage>
        <taxon>Bacteria</taxon>
        <taxon>Katanobacteria</taxon>
    </lineage>
</organism>
<evidence type="ECO:0000256" key="1">
    <source>
        <dbReference type="SAM" id="Phobius"/>
    </source>
</evidence>